<evidence type="ECO:0000256" key="3">
    <source>
        <dbReference type="ARBA" id="ARBA00023125"/>
    </source>
</evidence>
<reference evidence="6 7" key="1">
    <citation type="submission" date="2019-01" db="EMBL/GenBank/DDBJ databases">
        <title>Sequencing of cultivated peanut Arachis hypogaea provides insights into genome evolution and oil improvement.</title>
        <authorList>
            <person name="Chen X."/>
        </authorList>
    </citation>
    <scope>NUCLEOTIDE SEQUENCE [LARGE SCALE GENOMIC DNA]</scope>
    <source>
        <strain evidence="7">cv. Fuhuasheng</strain>
        <tissue evidence="6">Leaves</tissue>
    </source>
</reference>
<dbReference type="AlphaFoldDB" id="A0A445AS34"/>
<dbReference type="SUPFAM" id="SSF101936">
    <property type="entry name" value="DNA-binding pseudobarrel domain"/>
    <property type="match status" value="1"/>
</dbReference>
<comment type="caution">
    <text evidence="6">The sequence shown here is derived from an EMBL/GenBank/DDBJ whole genome shotgun (WGS) entry which is preliminary data.</text>
</comment>
<comment type="subcellular location">
    <subcellularLocation>
        <location evidence="1">Nucleus</location>
    </subcellularLocation>
</comment>
<evidence type="ECO:0000313" key="7">
    <source>
        <dbReference type="Proteomes" id="UP000289738"/>
    </source>
</evidence>
<keyword evidence="4" id="KW-0804">Transcription</keyword>
<dbReference type="GO" id="GO:0003677">
    <property type="term" value="F:DNA binding"/>
    <property type="evidence" value="ECO:0007669"/>
    <property type="project" value="UniProtKB-KW"/>
</dbReference>
<proteinExistence type="predicted"/>
<evidence type="ECO:0000313" key="6">
    <source>
        <dbReference type="EMBL" id="RYR29225.1"/>
    </source>
</evidence>
<evidence type="ECO:0000256" key="2">
    <source>
        <dbReference type="ARBA" id="ARBA00023015"/>
    </source>
</evidence>
<dbReference type="Gene3D" id="2.40.330.10">
    <property type="entry name" value="DNA-binding pseudobarrel domain"/>
    <property type="match status" value="1"/>
</dbReference>
<dbReference type="GO" id="GO:0005634">
    <property type="term" value="C:nucleus"/>
    <property type="evidence" value="ECO:0007669"/>
    <property type="project" value="UniProtKB-SubCell"/>
</dbReference>
<dbReference type="InterPro" id="IPR015300">
    <property type="entry name" value="DNA-bd_pseudobarrel_sf"/>
</dbReference>
<evidence type="ECO:0008006" key="8">
    <source>
        <dbReference type="Google" id="ProtNLM"/>
    </source>
</evidence>
<evidence type="ECO:0000256" key="1">
    <source>
        <dbReference type="ARBA" id="ARBA00004123"/>
    </source>
</evidence>
<keyword evidence="3" id="KW-0238">DNA-binding</keyword>
<organism evidence="6 7">
    <name type="scientific">Arachis hypogaea</name>
    <name type="common">Peanut</name>
    <dbReference type="NCBI Taxonomy" id="3818"/>
    <lineage>
        <taxon>Eukaryota</taxon>
        <taxon>Viridiplantae</taxon>
        <taxon>Streptophyta</taxon>
        <taxon>Embryophyta</taxon>
        <taxon>Tracheophyta</taxon>
        <taxon>Spermatophyta</taxon>
        <taxon>Magnoliopsida</taxon>
        <taxon>eudicotyledons</taxon>
        <taxon>Gunneridae</taxon>
        <taxon>Pentapetalae</taxon>
        <taxon>rosids</taxon>
        <taxon>fabids</taxon>
        <taxon>Fabales</taxon>
        <taxon>Fabaceae</taxon>
        <taxon>Papilionoideae</taxon>
        <taxon>50 kb inversion clade</taxon>
        <taxon>dalbergioids sensu lato</taxon>
        <taxon>Dalbergieae</taxon>
        <taxon>Pterocarpus clade</taxon>
        <taxon>Arachis</taxon>
    </lineage>
</organism>
<keyword evidence="2" id="KW-0805">Transcription regulation</keyword>
<keyword evidence="5" id="KW-0539">Nucleus</keyword>
<dbReference type="Proteomes" id="UP000289738">
    <property type="component" value="Chromosome B01"/>
</dbReference>
<protein>
    <recommendedName>
        <fullName evidence="8">TF-B3 domain-containing protein</fullName>
    </recommendedName>
</protein>
<keyword evidence="7" id="KW-1185">Reference proteome</keyword>
<evidence type="ECO:0000256" key="5">
    <source>
        <dbReference type="ARBA" id="ARBA00023242"/>
    </source>
</evidence>
<dbReference type="EMBL" id="SDMP01000011">
    <property type="protein sequence ID" value="RYR29225.1"/>
    <property type="molecule type" value="Genomic_DNA"/>
</dbReference>
<gene>
    <name evidence="6" type="ORF">Ahy_B01g053574</name>
</gene>
<name>A0A445AS34_ARAHY</name>
<evidence type="ECO:0000256" key="4">
    <source>
        <dbReference type="ARBA" id="ARBA00023163"/>
    </source>
</evidence>
<sequence length="150" mass="17198">MSGWCCSVITTFKTPCVMFFNGHTMEINYLDHDRPGMDCTCIMYPTPPKTMHIADGFRSTNPFFVVPIVHPMTSRLLPNVAPLPGVYEDSPILITNERGAWTVQYRHYSGRTNGYFGIGWFVLATACQLRHDHVCVFEWLAPQDYCLHIY</sequence>
<accession>A0A445AS34</accession>